<evidence type="ECO:0000256" key="4">
    <source>
        <dbReference type="ARBA" id="ARBA00023186"/>
    </source>
</evidence>
<dbReference type="GO" id="GO:0030968">
    <property type="term" value="P:endoplasmic reticulum unfolded protein response"/>
    <property type="evidence" value="ECO:0007669"/>
    <property type="project" value="TreeGrafter"/>
</dbReference>
<keyword evidence="2" id="KW-0547">Nucleotide-binding</keyword>
<dbReference type="EMBL" id="UYRU01070277">
    <property type="protein sequence ID" value="VDN19538.1"/>
    <property type="molecule type" value="Genomic_DNA"/>
</dbReference>
<dbReference type="PANTHER" id="PTHR45639:SF3">
    <property type="entry name" value="HYPOXIA UP-REGULATED PROTEIN 1"/>
    <property type="match status" value="1"/>
</dbReference>
<dbReference type="GO" id="GO:0140662">
    <property type="term" value="F:ATP-dependent protein folding chaperone"/>
    <property type="evidence" value="ECO:0007669"/>
    <property type="project" value="InterPro"/>
</dbReference>
<name>A0A3P7MAR8_DIBLA</name>
<dbReference type="InterPro" id="IPR013126">
    <property type="entry name" value="Hsp_70_fam"/>
</dbReference>
<dbReference type="GO" id="GO:0005524">
    <property type="term" value="F:ATP binding"/>
    <property type="evidence" value="ECO:0007669"/>
    <property type="project" value="UniProtKB-KW"/>
</dbReference>
<dbReference type="InterPro" id="IPR043129">
    <property type="entry name" value="ATPase_NBD"/>
</dbReference>
<evidence type="ECO:0000313" key="7">
    <source>
        <dbReference type="Proteomes" id="UP000281553"/>
    </source>
</evidence>
<dbReference type="Gene3D" id="3.30.420.40">
    <property type="match status" value="2"/>
</dbReference>
<reference evidence="6 7" key="1">
    <citation type="submission" date="2018-11" db="EMBL/GenBank/DDBJ databases">
        <authorList>
            <consortium name="Pathogen Informatics"/>
        </authorList>
    </citation>
    <scope>NUCLEOTIDE SEQUENCE [LARGE SCALE GENOMIC DNA]</scope>
</reference>
<dbReference type="FunFam" id="3.30.420.40:FF:000171">
    <property type="entry name" value="Heat shock 70 kDa protein 4"/>
    <property type="match status" value="1"/>
</dbReference>
<sequence>MYPAFIFLTGAPMNTAVITVPSHFTQSDRLAILRVAELAGIEVLQLMNSNSAVALNYGVFRHKSFDANAQHFMFFDVGYIGTTATVVSYKLAKSREGDILQENPHMFVLGVGSLSQESRMLFGGFALILFTAVPTPNKYIRLKISFVVNCRRLPEQSGICKKGLAVLSPTCRDVQLGTDSSSILWYQVK</sequence>
<keyword evidence="4" id="KW-0143">Chaperone</keyword>
<accession>A0A3P7MAR8</accession>
<dbReference type="Proteomes" id="UP000281553">
    <property type="component" value="Unassembled WGS sequence"/>
</dbReference>
<keyword evidence="7" id="KW-1185">Reference proteome</keyword>
<keyword evidence="3" id="KW-0067">ATP-binding</keyword>
<dbReference type="OrthoDB" id="10262720at2759"/>
<evidence type="ECO:0000256" key="1">
    <source>
        <dbReference type="ARBA" id="ARBA00007381"/>
    </source>
</evidence>
<dbReference type="SUPFAM" id="SSF53067">
    <property type="entry name" value="Actin-like ATPase domain"/>
    <property type="match status" value="1"/>
</dbReference>
<dbReference type="AlphaFoldDB" id="A0A3P7MAR8"/>
<evidence type="ECO:0000256" key="5">
    <source>
        <dbReference type="ARBA" id="ARBA00040503"/>
    </source>
</evidence>
<protein>
    <recommendedName>
        <fullName evidence="5">Hypoxia up-regulated protein 1</fullName>
    </recommendedName>
</protein>
<dbReference type="PANTHER" id="PTHR45639">
    <property type="entry name" value="HSC70CB, ISOFORM G-RELATED"/>
    <property type="match status" value="1"/>
</dbReference>
<comment type="similarity">
    <text evidence="1">Belongs to the heat shock protein 70 family.</text>
</comment>
<evidence type="ECO:0000256" key="3">
    <source>
        <dbReference type="ARBA" id="ARBA00022840"/>
    </source>
</evidence>
<dbReference type="GO" id="GO:0034663">
    <property type="term" value="C:endoplasmic reticulum chaperone complex"/>
    <property type="evidence" value="ECO:0007669"/>
    <property type="project" value="TreeGrafter"/>
</dbReference>
<proteinExistence type="inferred from homology"/>
<organism evidence="6 7">
    <name type="scientific">Dibothriocephalus latus</name>
    <name type="common">Fish tapeworm</name>
    <name type="synonym">Diphyllobothrium latum</name>
    <dbReference type="NCBI Taxonomy" id="60516"/>
    <lineage>
        <taxon>Eukaryota</taxon>
        <taxon>Metazoa</taxon>
        <taxon>Spiralia</taxon>
        <taxon>Lophotrochozoa</taxon>
        <taxon>Platyhelminthes</taxon>
        <taxon>Cestoda</taxon>
        <taxon>Eucestoda</taxon>
        <taxon>Diphyllobothriidea</taxon>
        <taxon>Diphyllobothriidae</taxon>
        <taxon>Dibothriocephalus</taxon>
    </lineage>
</organism>
<dbReference type="Pfam" id="PF00012">
    <property type="entry name" value="HSP70"/>
    <property type="match status" value="1"/>
</dbReference>
<gene>
    <name evidence="6" type="ORF">DILT_LOCUS13439</name>
</gene>
<evidence type="ECO:0000256" key="2">
    <source>
        <dbReference type="ARBA" id="ARBA00022741"/>
    </source>
</evidence>
<evidence type="ECO:0000313" key="6">
    <source>
        <dbReference type="EMBL" id="VDN19538.1"/>
    </source>
</evidence>